<sequence>MSRKQWTTKRAEKQARVASVAHLADGKVLPTAHIVEALEHLIKPNDRVVLEGNNQKQADFLARMLEKVNPESVHDLHMIMPSVSLPSHMNIFEKGIASKLDFAFAGPQSVRVAQMLEDGLLEIGAIHTYIELYARLYADLIPNVALVCGFKADQYGNLYTGASTEDTPALVEAPAFKDGLVIAQVNEIVTQTEELDRVDIPGDWVDFVVQADQAFYIEPLFTRDPRLIKDTHILMAMMAIKGIYAKHGVQTLNHGIGFNTAAIELLLPTYGEQLGLKGKICKHWTLNPHPTLIPAIESGWVETVHSFGGELGMEKYAAERSDVFFTGPDGSMRSNRTMCQLAGQYAADMFIGSTLQMDPEGNSSTVTHGRLAGFGGAPNMGHDPRGRRHASDAWLNMITDEEKQHDIVKGRKLVVQSVETYQDGATSTFVDQLDAVDVAKKAGMATAPVMIYGDDVTHLLTEEGIAYLYMAKDMEERKALICAVAGVSPFGQRVTQAQIKAFRDAGKVATPEDLGIKRSDANRSLLAAKSVADLVKWSDGLYEPPAKFRSW</sequence>
<dbReference type="Proteomes" id="UP001595384">
    <property type="component" value="Unassembled WGS sequence"/>
</dbReference>
<protein>
    <submittedName>
        <fullName evidence="1">Malonate decarboxylase subunit alpha</fullName>
    </submittedName>
</protein>
<evidence type="ECO:0000313" key="2">
    <source>
        <dbReference type="Proteomes" id="UP001595384"/>
    </source>
</evidence>
<dbReference type="EMBL" id="JBHRSE010000114">
    <property type="protein sequence ID" value="MFC3025281.1"/>
    <property type="molecule type" value="Genomic_DNA"/>
</dbReference>
<dbReference type="InterPro" id="IPR005777">
    <property type="entry name" value="MadA"/>
</dbReference>
<dbReference type="PANTHER" id="PTHR43293:SF2">
    <property type="entry name" value="MALONATE DECARBOXYLASE ALPHA SUBUNIT"/>
    <property type="match status" value="1"/>
</dbReference>
<organism evidence="1 2">
    <name type="scientific">Vibrio zhugei</name>
    <dbReference type="NCBI Taxonomy" id="2479546"/>
    <lineage>
        <taxon>Bacteria</taxon>
        <taxon>Pseudomonadati</taxon>
        <taxon>Pseudomonadota</taxon>
        <taxon>Gammaproteobacteria</taxon>
        <taxon>Vibrionales</taxon>
        <taxon>Vibrionaceae</taxon>
        <taxon>Vibrio</taxon>
    </lineage>
</organism>
<dbReference type="NCBIfam" id="TIGR01110">
    <property type="entry name" value="mdcA"/>
    <property type="match status" value="1"/>
</dbReference>
<gene>
    <name evidence="1" type="primary">mdcA</name>
    <name evidence="1" type="ORF">ACFODT_15870</name>
</gene>
<dbReference type="RefSeq" id="WP_123014828.1">
    <property type="nucleotide sequence ID" value="NZ_AP024912.1"/>
</dbReference>
<dbReference type="Gene3D" id="3.40.1080.10">
    <property type="entry name" value="Glutaconate Coenzyme A-transferase"/>
    <property type="match status" value="1"/>
</dbReference>
<reference evidence="2" key="1">
    <citation type="journal article" date="2019" name="Int. J. Syst. Evol. Microbiol.">
        <title>The Global Catalogue of Microorganisms (GCM) 10K type strain sequencing project: providing services to taxonomists for standard genome sequencing and annotation.</title>
        <authorList>
            <consortium name="The Broad Institute Genomics Platform"/>
            <consortium name="The Broad Institute Genome Sequencing Center for Infectious Disease"/>
            <person name="Wu L."/>
            <person name="Ma J."/>
        </authorList>
    </citation>
    <scope>NUCLEOTIDE SEQUENCE [LARGE SCALE GENOMIC DNA]</scope>
    <source>
        <strain evidence="2">KCTC 62784</strain>
    </source>
</reference>
<comment type="caution">
    <text evidence="1">The sequence shown here is derived from an EMBL/GenBank/DDBJ whole genome shotgun (WGS) entry which is preliminary data.</text>
</comment>
<name>A0ABV7CE37_9VIBR</name>
<keyword evidence="2" id="KW-1185">Reference proteome</keyword>
<accession>A0ABV7CE37</accession>
<dbReference type="Pfam" id="PF16957">
    <property type="entry name" value="Mal_decarbox_Al"/>
    <property type="match status" value="1"/>
</dbReference>
<dbReference type="SUPFAM" id="SSF100950">
    <property type="entry name" value="NagB/RpiA/CoA transferase-like"/>
    <property type="match status" value="2"/>
</dbReference>
<evidence type="ECO:0000313" key="1">
    <source>
        <dbReference type="EMBL" id="MFC3025281.1"/>
    </source>
</evidence>
<dbReference type="InterPro" id="IPR037171">
    <property type="entry name" value="NagB/RpiA_transferase-like"/>
</dbReference>
<proteinExistence type="predicted"/>
<dbReference type="PANTHER" id="PTHR43293">
    <property type="entry name" value="ACETATE COA-TRANSFERASE YDIF"/>
    <property type="match status" value="1"/>
</dbReference>